<comment type="similarity">
    <text evidence="1 7">Belongs to the peptidase S41A family.</text>
</comment>
<dbReference type="EMBL" id="QVTD01000005">
    <property type="protein sequence ID" value="RFU63924.1"/>
    <property type="molecule type" value="Genomic_DNA"/>
</dbReference>
<dbReference type="GO" id="GO:0004252">
    <property type="term" value="F:serine-type endopeptidase activity"/>
    <property type="evidence" value="ECO:0007669"/>
    <property type="project" value="UniProtKB-EC"/>
</dbReference>
<dbReference type="GO" id="GO:0006508">
    <property type="term" value="P:proteolysis"/>
    <property type="evidence" value="ECO:0007669"/>
    <property type="project" value="UniProtKB-KW"/>
</dbReference>
<proteinExistence type="inferred from homology"/>
<comment type="caution">
    <text evidence="10">The sequence shown here is derived from an EMBL/GenBank/DDBJ whole genome shotgun (WGS) entry which is preliminary data.</text>
</comment>
<evidence type="ECO:0000256" key="8">
    <source>
        <dbReference type="SAM" id="SignalP"/>
    </source>
</evidence>
<dbReference type="InterPro" id="IPR036365">
    <property type="entry name" value="PGBD-like_sf"/>
</dbReference>
<feature type="signal peptide" evidence="8">
    <location>
        <begin position="1"/>
        <end position="19"/>
    </location>
</feature>
<dbReference type="SMART" id="SM00245">
    <property type="entry name" value="TSPc"/>
    <property type="match status" value="1"/>
</dbReference>
<dbReference type="PROSITE" id="PS50106">
    <property type="entry name" value="PDZ"/>
    <property type="match status" value="1"/>
</dbReference>
<comment type="catalytic activity">
    <reaction evidence="5">
        <text>The enzyme shows specific recognition of a C-terminal tripeptide, Xaa-Yaa-Zaa, in which Xaa is preferably Ala or Leu, Yaa is preferably Ala or Tyr, and Zaa is preferably Ala, but then cleaves at a variable distance from the C-terminus. A typical cleavage is -Ala-Ala-|-Arg-Ala-Ala-Lys-Glu-Asn-Tyr-Ala-Leu-Ala-Ala.</text>
        <dbReference type="EC" id="3.4.21.102"/>
    </reaction>
</comment>
<dbReference type="SUPFAM" id="SSF50156">
    <property type="entry name" value="PDZ domain-like"/>
    <property type="match status" value="1"/>
</dbReference>
<dbReference type="Gene3D" id="3.30.750.44">
    <property type="match status" value="1"/>
</dbReference>
<dbReference type="RefSeq" id="WP_117322560.1">
    <property type="nucleotide sequence ID" value="NZ_QVTD01000005.1"/>
</dbReference>
<keyword evidence="3 7" id="KW-0378">Hydrolase</keyword>
<dbReference type="InterPro" id="IPR055210">
    <property type="entry name" value="CtpA/B_N"/>
</dbReference>
<dbReference type="NCBIfam" id="TIGR00225">
    <property type="entry name" value="prc"/>
    <property type="match status" value="1"/>
</dbReference>
<evidence type="ECO:0000256" key="1">
    <source>
        <dbReference type="ARBA" id="ARBA00009179"/>
    </source>
</evidence>
<dbReference type="EC" id="3.4.21.102" evidence="6"/>
<evidence type="ECO:0000256" key="4">
    <source>
        <dbReference type="ARBA" id="ARBA00022825"/>
    </source>
</evidence>
<dbReference type="AlphaFoldDB" id="A0A372LD76"/>
<keyword evidence="2 7" id="KW-0645">Protease</keyword>
<dbReference type="PANTHER" id="PTHR32060">
    <property type="entry name" value="TAIL-SPECIFIC PROTEASE"/>
    <property type="match status" value="1"/>
</dbReference>
<dbReference type="Pfam" id="PF17820">
    <property type="entry name" value="PDZ_6"/>
    <property type="match status" value="1"/>
</dbReference>
<keyword evidence="8" id="KW-0732">Signal</keyword>
<dbReference type="Pfam" id="PF03572">
    <property type="entry name" value="Peptidase_S41"/>
    <property type="match status" value="1"/>
</dbReference>
<dbReference type="InterPro" id="IPR004447">
    <property type="entry name" value="Peptidase_S41A"/>
</dbReference>
<dbReference type="Pfam" id="PF01471">
    <property type="entry name" value="PG_binding_1"/>
    <property type="match status" value="1"/>
</dbReference>
<dbReference type="GO" id="GO:0007165">
    <property type="term" value="P:signal transduction"/>
    <property type="evidence" value="ECO:0007669"/>
    <property type="project" value="TreeGrafter"/>
</dbReference>
<dbReference type="CDD" id="cd06782">
    <property type="entry name" value="cpPDZ_CPP-like"/>
    <property type="match status" value="1"/>
</dbReference>
<dbReference type="PANTHER" id="PTHR32060:SF29">
    <property type="entry name" value="CARBOXY-TERMINAL PROCESSING PROTEASE CTPB"/>
    <property type="match status" value="1"/>
</dbReference>
<gene>
    <name evidence="10" type="ORF">D0466_10760</name>
</gene>
<dbReference type="SUPFAM" id="SSF52096">
    <property type="entry name" value="ClpP/crotonase"/>
    <property type="match status" value="1"/>
</dbReference>
<dbReference type="InterPro" id="IPR029045">
    <property type="entry name" value="ClpP/crotonase-like_dom_sf"/>
</dbReference>
<evidence type="ECO:0000313" key="11">
    <source>
        <dbReference type="Proteomes" id="UP000262939"/>
    </source>
</evidence>
<reference evidence="10 11" key="1">
    <citation type="submission" date="2018-08" db="EMBL/GenBank/DDBJ databases">
        <title>Bacillus chawlae sp. nov., Bacillus glennii sp. nov., and Bacillus saganii sp. nov. Isolated from the Vehicle Assembly Building at Kennedy Space Center where the Viking Spacecraft were Assembled.</title>
        <authorList>
            <person name="Seuylemezian A."/>
            <person name="Vaishampayan P."/>
        </authorList>
    </citation>
    <scope>NUCLEOTIDE SEQUENCE [LARGE SCALE GENOMIC DNA]</scope>
    <source>
        <strain evidence="10 11">V44-8</strain>
    </source>
</reference>
<dbReference type="InterPro" id="IPR005151">
    <property type="entry name" value="Tail-specific_protease"/>
</dbReference>
<keyword evidence="4 7" id="KW-0720">Serine protease</keyword>
<evidence type="ECO:0000256" key="6">
    <source>
        <dbReference type="ARBA" id="ARBA00066637"/>
    </source>
</evidence>
<dbReference type="Proteomes" id="UP000262939">
    <property type="component" value="Unassembled WGS sequence"/>
</dbReference>
<dbReference type="FunFam" id="3.30.750.44:FF:000001">
    <property type="entry name" value="S41 family peptidase"/>
    <property type="match status" value="1"/>
</dbReference>
<evidence type="ECO:0000256" key="3">
    <source>
        <dbReference type="ARBA" id="ARBA00022801"/>
    </source>
</evidence>
<dbReference type="FunFam" id="2.30.42.10:FF:000063">
    <property type="entry name" value="Peptidase, S41 family"/>
    <property type="match status" value="1"/>
</dbReference>
<dbReference type="Gene3D" id="2.30.42.10">
    <property type="match status" value="1"/>
</dbReference>
<evidence type="ECO:0000313" key="10">
    <source>
        <dbReference type="EMBL" id="RFU63924.1"/>
    </source>
</evidence>
<evidence type="ECO:0000256" key="2">
    <source>
        <dbReference type="ARBA" id="ARBA00022670"/>
    </source>
</evidence>
<dbReference type="GO" id="GO:0030288">
    <property type="term" value="C:outer membrane-bounded periplasmic space"/>
    <property type="evidence" value="ECO:0007669"/>
    <property type="project" value="TreeGrafter"/>
</dbReference>
<dbReference type="Gene3D" id="1.10.101.10">
    <property type="entry name" value="PGBD-like superfamily/PGBD"/>
    <property type="match status" value="1"/>
</dbReference>
<dbReference type="CDD" id="cd07560">
    <property type="entry name" value="Peptidase_S41_CPP"/>
    <property type="match status" value="1"/>
</dbReference>
<feature type="chain" id="PRO_5039092704" description="C-terminal processing peptidase" evidence="8">
    <location>
        <begin position="20"/>
        <end position="492"/>
    </location>
</feature>
<evidence type="ECO:0000259" key="9">
    <source>
        <dbReference type="PROSITE" id="PS50106"/>
    </source>
</evidence>
<protein>
    <recommendedName>
        <fullName evidence="6">C-terminal processing peptidase</fullName>
        <ecNumber evidence="6">3.4.21.102</ecNumber>
    </recommendedName>
</protein>
<evidence type="ECO:0000256" key="7">
    <source>
        <dbReference type="RuleBase" id="RU004404"/>
    </source>
</evidence>
<dbReference type="InterPro" id="IPR002477">
    <property type="entry name" value="Peptidoglycan-bd-like"/>
</dbReference>
<accession>A0A372LD76</accession>
<sequence length="492" mass="54288">MGKKWVLPLAVILSLSTGAAGGFYITSQSAGGDITPILDRAGSGEKSEKEDRQVNDDLEKVGQAYDLIREQYVEKVEDKQLVEGAIKGMLSSLKDPYSVYMDKETTAQFNETLDSSFVGIGTEIGMEDGKIIIVAPYKDSPAERAGLKPKDELLKVNGESVEGLDLHQIGLRIRGKKGTEVTLEIQRTGVSEPITFHILRKEIPLETVFSSVKEKDGKNIGYIEVTTFAKETAADFTKQLNGLENKGIQGLVIDVRGNPGGLLTSVQEVLALFITKDKPYLQIAQRNGDTEAFFTKLKQEKKYPVAVLTDKGSASASEILAGAMNEAADYPIVGEKTFGKGTVQHAVPMEDGSNIKLTVFKWLTPDGNWIHKKGIQPTIDVQQPDYFTSHPLQVERVFKRDMNNPQIKYAQEMLKGIGFEPGRDDGYYDEKTEIAIKAFQQHQKLKVTGELDKETAEKLEKAIIQKVQDEANDVQLKTALLYVAKLIASEAK</sequence>
<dbReference type="Gene3D" id="3.90.226.10">
    <property type="entry name" value="2-enoyl-CoA Hydratase, Chain A, domain 1"/>
    <property type="match status" value="1"/>
</dbReference>
<dbReference type="InterPro" id="IPR036034">
    <property type="entry name" value="PDZ_sf"/>
</dbReference>
<keyword evidence="11" id="KW-1185">Reference proteome</keyword>
<dbReference type="InterPro" id="IPR001478">
    <property type="entry name" value="PDZ"/>
</dbReference>
<dbReference type="Pfam" id="PF22694">
    <property type="entry name" value="CtpB_N-like"/>
    <property type="match status" value="1"/>
</dbReference>
<name>A0A372LD76_9BACI</name>
<feature type="domain" description="PDZ" evidence="9">
    <location>
        <begin position="98"/>
        <end position="174"/>
    </location>
</feature>
<evidence type="ECO:0000256" key="5">
    <source>
        <dbReference type="ARBA" id="ARBA00051784"/>
    </source>
</evidence>
<dbReference type="InterPro" id="IPR041489">
    <property type="entry name" value="PDZ_6"/>
</dbReference>
<dbReference type="SMART" id="SM00228">
    <property type="entry name" value="PDZ"/>
    <property type="match status" value="1"/>
</dbReference>
<organism evidence="10 11">
    <name type="scientific">Peribacillus glennii</name>
    <dbReference type="NCBI Taxonomy" id="2303991"/>
    <lineage>
        <taxon>Bacteria</taxon>
        <taxon>Bacillati</taxon>
        <taxon>Bacillota</taxon>
        <taxon>Bacilli</taxon>
        <taxon>Bacillales</taxon>
        <taxon>Bacillaceae</taxon>
        <taxon>Peribacillus</taxon>
    </lineage>
</organism>
<dbReference type="OrthoDB" id="9812068at2"/>
<dbReference type="InterPro" id="IPR036366">
    <property type="entry name" value="PGBDSf"/>
</dbReference>
<dbReference type="SUPFAM" id="SSF47090">
    <property type="entry name" value="PGBD-like"/>
    <property type="match status" value="1"/>
</dbReference>